<evidence type="ECO:0000256" key="3">
    <source>
        <dbReference type="ARBA" id="ARBA00022723"/>
    </source>
</evidence>
<feature type="binding site" evidence="5">
    <location>
        <position position="73"/>
    </location>
    <ligand>
        <name>Zn(2+)</name>
        <dbReference type="ChEBI" id="CHEBI:29105"/>
    </ligand>
</feature>
<keyword evidence="2 5" id="KW-0533">Nickel</keyword>
<keyword evidence="4 5" id="KW-0862">Zinc</keyword>
<evidence type="ECO:0000256" key="4">
    <source>
        <dbReference type="ARBA" id="ARBA00022833"/>
    </source>
</evidence>
<feature type="binding site" evidence="5">
    <location>
        <position position="86"/>
    </location>
    <ligand>
        <name>Zn(2+)</name>
        <dbReference type="ChEBI" id="CHEBI:29105"/>
    </ligand>
</feature>
<evidence type="ECO:0000256" key="6">
    <source>
        <dbReference type="SAM" id="MobiDB-lite"/>
    </source>
</evidence>
<dbReference type="PANTHER" id="PTHR34535:SF3">
    <property type="entry name" value="HYDROGENASE MATURATION FACTOR HYPA"/>
    <property type="match status" value="1"/>
</dbReference>
<evidence type="ECO:0000256" key="5">
    <source>
        <dbReference type="HAMAP-Rule" id="MF_00213"/>
    </source>
</evidence>
<protein>
    <recommendedName>
        <fullName evidence="5">Hydrogenase maturation factor HypA</fullName>
    </recommendedName>
</protein>
<dbReference type="AlphaFoldDB" id="A0A8J3SJ59"/>
<evidence type="ECO:0000313" key="8">
    <source>
        <dbReference type="Proteomes" id="UP000619788"/>
    </source>
</evidence>
<dbReference type="EMBL" id="BOOJ01000033">
    <property type="protein sequence ID" value="GIH93531.1"/>
    <property type="molecule type" value="Genomic_DNA"/>
</dbReference>
<evidence type="ECO:0000256" key="1">
    <source>
        <dbReference type="ARBA" id="ARBA00010748"/>
    </source>
</evidence>
<sequence length="197" mass="19381">MHELSLAQAVVEAVAERTGGARVTLVRLEIGRLSGVVVESIAFCFDLVTEGTALEGAVLEVGEPPGRCRCRGCGTAFETGDPLVLCPACDGADVAVLSGRQMLIASVEVESACAAPAAARSTATPDAGPDTTTGSGPDPEAATGSGPGTNPDARPGTTTDPVAAGPSPSSSGSWPATTTSPSSTGRGWPGGASSRST</sequence>
<dbReference type="PROSITE" id="PS01249">
    <property type="entry name" value="HYPA"/>
    <property type="match status" value="1"/>
</dbReference>
<dbReference type="NCBIfam" id="TIGR00100">
    <property type="entry name" value="hypA"/>
    <property type="match status" value="1"/>
</dbReference>
<dbReference type="PANTHER" id="PTHR34535">
    <property type="entry name" value="HYDROGENASE MATURATION FACTOR HYPA"/>
    <property type="match status" value="1"/>
</dbReference>
<organism evidence="7 8">
    <name type="scientific">Planobispora siamensis</name>
    <dbReference type="NCBI Taxonomy" id="936338"/>
    <lineage>
        <taxon>Bacteria</taxon>
        <taxon>Bacillati</taxon>
        <taxon>Actinomycetota</taxon>
        <taxon>Actinomycetes</taxon>
        <taxon>Streptosporangiales</taxon>
        <taxon>Streptosporangiaceae</taxon>
        <taxon>Planobispora</taxon>
    </lineage>
</organism>
<comment type="caution">
    <text evidence="7">The sequence shown here is derived from an EMBL/GenBank/DDBJ whole genome shotgun (WGS) entry which is preliminary data.</text>
</comment>
<feature type="binding site" evidence="5">
    <location>
        <position position="2"/>
    </location>
    <ligand>
        <name>Ni(2+)</name>
        <dbReference type="ChEBI" id="CHEBI:49786"/>
    </ligand>
</feature>
<dbReference type="GO" id="GO:0051604">
    <property type="term" value="P:protein maturation"/>
    <property type="evidence" value="ECO:0007669"/>
    <property type="project" value="InterPro"/>
</dbReference>
<proteinExistence type="inferred from homology"/>
<comment type="similarity">
    <text evidence="1 5">Belongs to the HypA/HybF family.</text>
</comment>
<reference evidence="7 8" key="1">
    <citation type="submission" date="2021-01" db="EMBL/GenBank/DDBJ databases">
        <title>Whole genome shotgun sequence of Planobispora siamensis NBRC 107568.</title>
        <authorList>
            <person name="Komaki H."/>
            <person name="Tamura T."/>
        </authorList>
    </citation>
    <scope>NUCLEOTIDE SEQUENCE [LARGE SCALE GENOMIC DNA]</scope>
    <source>
        <strain evidence="7 8">NBRC 107568</strain>
    </source>
</reference>
<dbReference type="GO" id="GO:0016151">
    <property type="term" value="F:nickel cation binding"/>
    <property type="evidence" value="ECO:0007669"/>
    <property type="project" value="UniProtKB-UniRule"/>
</dbReference>
<gene>
    <name evidence="5" type="primary">hypA</name>
    <name evidence="7" type="ORF">Psi01_41610</name>
</gene>
<dbReference type="Gene3D" id="3.30.2320.80">
    <property type="match status" value="1"/>
</dbReference>
<feature type="region of interest" description="Disordered" evidence="6">
    <location>
        <begin position="119"/>
        <end position="197"/>
    </location>
</feature>
<dbReference type="HAMAP" id="MF_00213">
    <property type="entry name" value="HypA_HybF"/>
    <property type="match status" value="1"/>
</dbReference>
<dbReference type="InterPro" id="IPR000688">
    <property type="entry name" value="HypA/HybF"/>
</dbReference>
<feature type="compositionally biased region" description="Low complexity" evidence="6">
    <location>
        <begin position="163"/>
        <end position="186"/>
    </location>
</feature>
<keyword evidence="3 5" id="KW-0479">Metal-binding</keyword>
<dbReference type="Pfam" id="PF01155">
    <property type="entry name" value="HypA"/>
    <property type="match status" value="1"/>
</dbReference>
<comment type="function">
    <text evidence="5">Involved in the maturation of [NiFe] hydrogenases. Required for nickel insertion into the metal center of the hydrogenase.</text>
</comment>
<feature type="compositionally biased region" description="Low complexity" evidence="6">
    <location>
        <begin position="119"/>
        <end position="139"/>
    </location>
</feature>
<evidence type="ECO:0000256" key="2">
    <source>
        <dbReference type="ARBA" id="ARBA00022596"/>
    </source>
</evidence>
<dbReference type="RefSeq" id="WP_204065699.1">
    <property type="nucleotide sequence ID" value="NZ_BOOJ01000033.1"/>
</dbReference>
<keyword evidence="8" id="KW-1185">Reference proteome</keyword>
<feature type="binding site" evidence="5">
    <location>
        <position position="89"/>
    </location>
    <ligand>
        <name>Zn(2+)</name>
        <dbReference type="ChEBI" id="CHEBI:29105"/>
    </ligand>
</feature>
<evidence type="ECO:0000313" key="7">
    <source>
        <dbReference type="EMBL" id="GIH93531.1"/>
    </source>
</evidence>
<dbReference type="InterPro" id="IPR020538">
    <property type="entry name" value="Hydgase_Ni_incorp_HypA/HybF_CS"/>
</dbReference>
<name>A0A8J3SJ59_9ACTN</name>
<dbReference type="Proteomes" id="UP000619788">
    <property type="component" value="Unassembled WGS sequence"/>
</dbReference>
<dbReference type="GO" id="GO:0008270">
    <property type="term" value="F:zinc ion binding"/>
    <property type="evidence" value="ECO:0007669"/>
    <property type="project" value="UniProtKB-UniRule"/>
</dbReference>
<feature type="binding site" evidence="5">
    <location>
        <position position="70"/>
    </location>
    <ligand>
        <name>Zn(2+)</name>
        <dbReference type="ChEBI" id="CHEBI:29105"/>
    </ligand>
</feature>
<accession>A0A8J3SJ59</accession>